<name>A0A922DNI2_CARIL</name>
<comment type="caution">
    <text evidence="2">The sequence shown here is derived from an EMBL/GenBank/DDBJ whole genome shotgun (WGS) entry which is preliminary data.</text>
</comment>
<evidence type="ECO:0000313" key="2">
    <source>
        <dbReference type="EMBL" id="KAG6687835.1"/>
    </source>
</evidence>
<evidence type="ECO:0000313" key="3">
    <source>
        <dbReference type="Proteomes" id="UP000811246"/>
    </source>
</evidence>
<reference evidence="2" key="1">
    <citation type="submission" date="2021-01" db="EMBL/GenBank/DDBJ databases">
        <authorList>
            <person name="Lovell J.T."/>
            <person name="Bentley N."/>
            <person name="Bhattarai G."/>
            <person name="Jenkins J.W."/>
            <person name="Sreedasyam A."/>
            <person name="Alarcon Y."/>
            <person name="Bock C."/>
            <person name="Boston L."/>
            <person name="Carlson J."/>
            <person name="Cervantes K."/>
            <person name="Clermont K."/>
            <person name="Krom N."/>
            <person name="Kubenka K."/>
            <person name="Mamidi S."/>
            <person name="Mattison C."/>
            <person name="Monteros M."/>
            <person name="Pisani C."/>
            <person name="Plott C."/>
            <person name="Rajasekar S."/>
            <person name="Rhein H.S."/>
            <person name="Rohla C."/>
            <person name="Song M."/>
            <person name="Hilaire R.S."/>
            <person name="Shu S."/>
            <person name="Wells L."/>
            <person name="Wang X."/>
            <person name="Webber J."/>
            <person name="Heerema R.J."/>
            <person name="Klein P."/>
            <person name="Conner P."/>
            <person name="Grauke L."/>
            <person name="Grimwood J."/>
            <person name="Schmutz J."/>
            <person name="Randall J.J."/>
        </authorList>
    </citation>
    <scope>NUCLEOTIDE SEQUENCE</scope>
    <source>
        <tissue evidence="2">Leaf</tissue>
    </source>
</reference>
<sequence>MSLHLHLRRTSPSKTLIIMLLNSGDESFERMEAQIPWPLAFASAACLNTMAHCSEITPDPQVHQGTRQLHGHEDQELLGAPHGW</sequence>
<gene>
    <name evidence="2" type="ORF">I3842_11G093800</name>
</gene>
<protein>
    <submittedName>
        <fullName evidence="2">Uncharacterized protein</fullName>
    </submittedName>
</protein>
<feature type="region of interest" description="Disordered" evidence="1">
    <location>
        <begin position="58"/>
        <end position="84"/>
    </location>
</feature>
<organism evidence="2 3">
    <name type="scientific">Carya illinoinensis</name>
    <name type="common">Pecan</name>
    <dbReference type="NCBI Taxonomy" id="32201"/>
    <lineage>
        <taxon>Eukaryota</taxon>
        <taxon>Viridiplantae</taxon>
        <taxon>Streptophyta</taxon>
        <taxon>Embryophyta</taxon>
        <taxon>Tracheophyta</taxon>
        <taxon>Spermatophyta</taxon>
        <taxon>Magnoliopsida</taxon>
        <taxon>eudicotyledons</taxon>
        <taxon>Gunneridae</taxon>
        <taxon>Pentapetalae</taxon>
        <taxon>rosids</taxon>
        <taxon>fabids</taxon>
        <taxon>Fagales</taxon>
        <taxon>Juglandaceae</taxon>
        <taxon>Carya</taxon>
    </lineage>
</organism>
<accession>A0A922DNI2</accession>
<evidence type="ECO:0000256" key="1">
    <source>
        <dbReference type="SAM" id="MobiDB-lite"/>
    </source>
</evidence>
<proteinExistence type="predicted"/>
<dbReference type="EMBL" id="CM031835">
    <property type="protein sequence ID" value="KAG6687835.1"/>
    <property type="molecule type" value="Genomic_DNA"/>
</dbReference>
<dbReference type="AlphaFoldDB" id="A0A922DNI2"/>
<dbReference type="Proteomes" id="UP000811246">
    <property type="component" value="Chromosome 11"/>
</dbReference>